<feature type="transmembrane region" description="Helical" evidence="6">
    <location>
        <begin position="126"/>
        <end position="144"/>
    </location>
</feature>
<dbReference type="EMBL" id="BMEQ01000035">
    <property type="protein sequence ID" value="GGG69592.1"/>
    <property type="molecule type" value="Genomic_DNA"/>
</dbReference>
<feature type="transmembrane region" description="Helical" evidence="6">
    <location>
        <begin position="45"/>
        <end position="67"/>
    </location>
</feature>
<evidence type="ECO:0000256" key="4">
    <source>
        <dbReference type="ARBA" id="ARBA00022989"/>
    </source>
</evidence>
<sequence>MGAPEASAGSNKLTWNGTYCMAVGGMVGGGIFSVLGVVVELAGRWAWVAFLLAGVIAWLASLNYVALTTRWHQGAGSYGYLRRLHHLRSAGMLAWILVAGYVLTVSVYAFTFGHYLATVLGLSTSLWPRAFAVAIVVVLVLVNLRGVGDSQRLEEITVWAKLAILIGLAGIGLWRFEPANLSAGAPGTGAVGVLIGAASIFMAYEGFQLLTYDYDDIENADRILPRAVPPAVVTVTATYIIVALGAASLVGAGVLVEQKEVALAAAGEAAWGTTGLVVVTVGAVFATGSAINATLFATARLARDIAQAGDYPGWVGHTNGHQVPDRAVVLLGATAALLAAVGGLTTLVEAASLVFLVTFGVVGAIAWHQRIGHRAVAVLGCLFTGAAALVLTGRLALETPLALAALVGLVAVTLVVQPRIARRQRRS</sequence>
<keyword evidence="5 6" id="KW-0472">Membrane</keyword>
<feature type="transmembrane region" description="Helical" evidence="6">
    <location>
        <begin position="19"/>
        <end position="39"/>
    </location>
</feature>
<dbReference type="PIRSF" id="PIRSF006060">
    <property type="entry name" value="AA_transporter"/>
    <property type="match status" value="1"/>
</dbReference>
<comment type="caution">
    <text evidence="7">The sequence shown here is derived from an EMBL/GenBank/DDBJ whole genome shotgun (WGS) entry which is preliminary data.</text>
</comment>
<dbReference type="AlphaFoldDB" id="A0A917H6E1"/>
<feature type="transmembrane region" description="Helical" evidence="6">
    <location>
        <begin position="327"/>
        <end position="344"/>
    </location>
</feature>
<keyword evidence="2" id="KW-1003">Cell membrane</keyword>
<feature type="transmembrane region" description="Helical" evidence="6">
    <location>
        <begin position="188"/>
        <end position="210"/>
    </location>
</feature>
<name>A0A917H6E1_9MICC</name>
<keyword evidence="3 6" id="KW-0812">Transmembrane</keyword>
<evidence type="ECO:0000256" key="1">
    <source>
        <dbReference type="ARBA" id="ARBA00004651"/>
    </source>
</evidence>
<accession>A0A917H6E1</accession>
<evidence type="ECO:0000256" key="6">
    <source>
        <dbReference type="SAM" id="Phobius"/>
    </source>
</evidence>
<dbReference type="RefSeq" id="WP_188540008.1">
    <property type="nucleotide sequence ID" value="NZ_BMEQ01000035.1"/>
</dbReference>
<keyword evidence="8" id="KW-1185">Reference proteome</keyword>
<dbReference type="InterPro" id="IPR050367">
    <property type="entry name" value="APC_superfamily"/>
</dbReference>
<evidence type="ECO:0000256" key="3">
    <source>
        <dbReference type="ARBA" id="ARBA00022692"/>
    </source>
</evidence>
<dbReference type="GO" id="GO:0005886">
    <property type="term" value="C:plasma membrane"/>
    <property type="evidence" value="ECO:0007669"/>
    <property type="project" value="UniProtKB-SubCell"/>
</dbReference>
<dbReference type="Pfam" id="PF13520">
    <property type="entry name" value="AA_permease_2"/>
    <property type="match status" value="1"/>
</dbReference>
<feature type="transmembrane region" description="Helical" evidence="6">
    <location>
        <begin position="92"/>
        <end position="114"/>
    </location>
</feature>
<dbReference type="Gene3D" id="1.20.1740.10">
    <property type="entry name" value="Amino acid/polyamine transporter I"/>
    <property type="match status" value="1"/>
</dbReference>
<evidence type="ECO:0000313" key="7">
    <source>
        <dbReference type="EMBL" id="GGG69592.1"/>
    </source>
</evidence>
<dbReference type="PANTHER" id="PTHR42770">
    <property type="entry name" value="AMINO ACID TRANSPORTER-RELATED"/>
    <property type="match status" value="1"/>
</dbReference>
<evidence type="ECO:0008006" key="9">
    <source>
        <dbReference type="Google" id="ProtNLM"/>
    </source>
</evidence>
<evidence type="ECO:0000256" key="5">
    <source>
        <dbReference type="ARBA" id="ARBA00023136"/>
    </source>
</evidence>
<keyword evidence="4 6" id="KW-1133">Transmembrane helix</keyword>
<feature type="transmembrane region" description="Helical" evidence="6">
    <location>
        <begin position="276"/>
        <end position="297"/>
    </location>
</feature>
<evidence type="ECO:0000256" key="2">
    <source>
        <dbReference type="ARBA" id="ARBA00022475"/>
    </source>
</evidence>
<gene>
    <name evidence="7" type="ORF">GCM10011374_37550</name>
</gene>
<comment type="subcellular location">
    <subcellularLocation>
        <location evidence="1">Cell membrane</location>
        <topology evidence="1">Multi-pass membrane protein</topology>
    </subcellularLocation>
</comment>
<dbReference type="InterPro" id="IPR002293">
    <property type="entry name" value="AA/rel_permease1"/>
</dbReference>
<reference evidence="7" key="1">
    <citation type="journal article" date="2014" name="Int. J. Syst. Evol. Microbiol.">
        <title>Complete genome sequence of Corynebacterium casei LMG S-19264T (=DSM 44701T), isolated from a smear-ripened cheese.</title>
        <authorList>
            <consortium name="US DOE Joint Genome Institute (JGI-PGF)"/>
            <person name="Walter F."/>
            <person name="Albersmeier A."/>
            <person name="Kalinowski J."/>
            <person name="Ruckert C."/>
        </authorList>
    </citation>
    <scope>NUCLEOTIDE SEQUENCE</scope>
    <source>
        <strain evidence="7">CGMCC 1.12187</strain>
    </source>
</reference>
<evidence type="ECO:0000313" key="8">
    <source>
        <dbReference type="Proteomes" id="UP000638848"/>
    </source>
</evidence>
<reference evidence="7" key="2">
    <citation type="submission" date="2020-09" db="EMBL/GenBank/DDBJ databases">
        <authorList>
            <person name="Sun Q."/>
            <person name="Zhou Y."/>
        </authorList>
    </citation>
    <scope>NUCLEOTIDE SEQUENCE</scope>
    <source>
        <strain evidence="7">CGMCC 1.12187</strain>
    </source>
</reference>
<feature type="transmembrane region" description="Helical" evidence="6">
    <location>
        <begin position="401"/>
        <end position="421"/>
    </location>
</feature>
<organism evidence="7 8">
    <name type="scientific">Kocuria dechangensis</name>
    <dbReference type="NCBI Taxonomy" id="1176249"/>
    <lineage>
        <taxon>Bacteria</taxon>
        <taxon>Bacillati</taxon>
        <taxon>Actinomycetota</taxon>
        <taxon>Actinomycetes</taxon>
        <taxon>Micrococcales</taxon>
        <taxon>Micrococcaceae</taxon>
        <taxon>Kocuria</taxon>
    </lineage>
</organism>
<protein>
    <recommendedName>
        <fullName evidence="9">Amino acid permease</fullName>
    </recommendedName>
</protein>
<feature type="transmembrane region" description="Helical" evidence="6">
    <location>
        <begin position="375"/>
        <end position="395"/>
    </location>
</feature>
<dbReference type="GO" id="GO:0022857">
    <property type="term" value="F:transmembrane transporter activity"/>
    <property type="evidence" value="ECO:0007669"/>
    <property type="project" value="InterPro"/>
</dbReference>
<feature type="transmembrane region" description="Helical" evidence="6">
    <location>
        <begin position="350"/>
        <end position="368"/>
    </location>
</feature>
<dbReference type="PANTHER" id="PTHR42770:SF11">
    <property type="entry name" value="INNER MEMBRANE TRANSPORT PROTEIN YBAT"/>
    <property type="match status" value="1"/>
</dbReference>
<proteinExistence type="predicted"/>
<dbReference type="Proteomes" id="UP000638848">
    <property type="component" value="Unassembled WGS sequence"/>
</dbReference>
<feature type="transmembrane region" description="Helical" evidence="6">
    <location>
        <begin position="156"/>
        <end position="176"/>
    </location>
</feature>
<feature type="transmembrane region" description="Helical" evidence="6">
    <location>
        <begin position="231"/>
        <end position="256"/>
    </location>
</feature>